<dbReference type="FunFam" id="3.10.260.20:FF:000003">
    <property type="entry name" value="SKI family transcriptional corepressor 1 homolog-B-like"/>
    <property type="match status" value="1"/>
</dbReference>
<dbReference type="SMART" id="SM01046">
    <property type="entry name" value="c-SKI_SMAD_bind"/>
    <property type="match status" value="1"/>
</dbReference>
<feature type="compositionally biased region" description="Acidic residues" evidence="3">
    <location>
        <begin position="441"/>
        <end position="453"/>
    </location>
</feature>
<dbReference type="GO" id="GO:0005737">
    <property type="term" value="C:cytoplasm"/>
    <property type="evidence" value="ECO:0007669"/>
    <property type="project" value="TreeGrafter"/>
</dbReference>
<feature type="compositionally biased region" description="Basic and acidic residues" evidence="3">
    <location>
        <begin position="454"/>
        <end position="468"/>
    </location>
</feature>
<feature type="compositionally biased region" description="Polar residues" evidence="3">
    <location>
        <begin position="14"/>
        <end position="23"/>
    </location>
</feature>
<dbReference type="Pfam" id="PF02437">
    <property type="entry name" value="Ski_Sno_DHD"/>
    <property type="match status" value="1"/>
</dbReference>
<dbReference type="EMBL" id="NEDP02001165">
    <property type="protein sequence ID" value="OWF53972.1"/>
    <property type="molecule type" value="Genomic_DNA"/>
</dbReference>
<evidence type="ECO:0000259" key="4">
    <source>
        <dbReference type="SMART" id="SM01046"/>
    </source>
</evidence>
<gene>
    <name evidence="5" type="ORF">KP79_PYT15345</name>
</gene>
<dbReference type="GO" id="GO:0000122">
    <property type="term" value="P:negative regulation of transcription by RNA polymerase II"/>
    <property type="evidence" value="ECO:0007669"/>
    <property type="project" value="TreeGrafter"/>
</dbReference>
<protein>
    <submittedName>
        <fullName evidence="5">SKI family transcriptional corepressor 1 homolog-B</fullName>
    </submittedName>
</protein>
<dbReference type="AlphaFoldDB" id="A0A210QZ49"/>
<dbReference type="PANTHER" id="PTHR10005">
    <property type="entry name" value="SKI ONCOGENE-RELATED"/>
    <property type="match status" value="1"/>
</dbReference>
<keyword evidence="2" id="KW-0175">Coiled coil</keyword>
<organism evidence="5 6">
    <name type="scientific">Mizuhopecten yessoensis</name>
    <name type="common">Japanese scallop</name>
    <name type="synonym">Patinopecten yessoensis</name>
    <dbReference type="NCBI Taxonomy" id="6573"/>
    <lineage>
        <taxon>Eukaryota</taxon>
        <taxon>Metazoa</taxon>
        <taxon>Spiralia</taxon>
        <taxon>Lophotrochozoa</taxon>
        <taxon>Mollusca</taxon>
        <taxon>Bivalvia</taxon>
        <taxon>Autobranchia</taxon>
        <taxon>Pteriomorphia</taxon>
        <taxon>Pectinida</taxon>
        <taxon>Pectinoidea</taxon>
        <taxon>Pectinidae</taxon>
        <taxon>Mizuhopecten</taxon>
    </lineage>
</organism>
<feature type="coiled-coil region" evidence="2">
    <location>
        <begin position="569"/>
        <end position="639"/>
    </location>
</feature>
<proteinExistence type="inferred from homology"/>
<feature type="compositionally biased region" description="Basic and acidic residues" evidence="3">
    <location>
        <begin position="504"/>
        <end position="519"/>
    </location>
</feature>
<feature type="region of interest" description="Disordered" evidence="3">
    <location>
        <begin position="258"/>
        <end position="282"/>
    </location>
</feature>
<dbReference type="InterPro" id="IPR037000">
    <property type="entry name" value="Ski_DNA-bd_sf"/>
</dbReference>
<dbReference type="CDD" id="cd21080">
    <property type="entry name" value="DHD_Skor"/>
    <property type="match status" value="1"/>
</dbReference>
<dbReference type="GO" id="GO:0005634">
    <property type="term" value="C:nucleus"/>
    <property type="evidence" value="ECO:0007669"/>
    <property type="project" value="TreeGrafter"/>
</dbReference>
<feature type="compositionally biased region" description="Polar residues" evidence="3">
    <location>
        <begin position="398"/>
        <end position="415"/>
    </location>
</feature>
<evidence type="ECO:0000256" key="2">
    <source>
        <dbReference type="SAM" id="Coils"/>
    </source>
</evidence>
<evidence type="ECO:0000256" key="3">
    <source>
        <dbReference type="SAM" id="MobiDB-lite"/>
    </source>
</evidence>
<dbReference type="OrthoDB" id="3938623at2759"/>
<keyword evidence="6" id="KW-1185">Reference proteome</keyword>
<dbReference type="Pfam" id="PF08782">
    <property type="entry name" value="c-SKI_SMAD_bind"/>
    <property type="match status" value="1"/>
</dbReference>
<dbReference type="STRING" id="6573.A0A210QZ49"/>
<dbReference type="PANTHER" id="PTHR10005:SF26">
    <property type="entry name" value="CORL"/>
    <property type="match status" value="1"/>
</dbReference>
<feature type="compositionally biased region" description="Basic and acidic residues" evidence="3">
    <location>
        <begin position="416"/>
        <end position="431"/>
    </location>
</feature>
<dbReference type="GO" id="GO:0000978">
    <property type="term" value="F:RNA polymerase II cis-regulatory region sequence-specific DNA binding"/>
    <property type="evidence" value="ECO:0007669"/>
    <property type="project" value="TreeGrafter"/>
</dbReference>
<dbReference type="GO" id="GO:0030514">
    <property type="term" value="P:negative regulation of BMP signaling pathway"/>
    <property type="evidence" value="ECO:0007669"/>
    <property type="project" value="TreeGrafter"/>
</dbReference>
<dbReference type="SUPFAM" id="SSF63763">
    <property type="entry name" value="SAND domain-like"/>
    <property type="match status" value="1"/>
</dbReference>
<dbReference type="GO" id="GO:0005667">
    <property type="term" value="C:transcription regulator complex"/>
    <property type="evidence" value="ECO:0007669"/>
    <property type="project" value="TreeGrafter"/>
</dbReference>
<dbReference type="InterPro" id="IPR003380">
    <property type="entry name" value="SKI/SNO/DAC"/>
</dbReference>
<evidence type="ECO:0000313" key="6">
    <source>
        <dbReference type="Proteomes" id="UP000242188"/>
    </source>
</evidence>
<dbReference type="InterPro" id="IPR009061">
    <property type="entry name" value="DNA-bd_dom_put_sf"/>
</dbReference>
<feature type="compositionally biased region" description="Polar residues" evidence="3">
    <location>
        <begin position="262"/>
        <end position="272"/>
    </location>
</feature>
<accession>A0A210QZ49</accession>
<comment type="similarity">
    <text evidence="1">Belongs to the SKI family.</text>
</comment>
<feature type="region of interest" description="Disordered" evidence="3">
    <location>
        <begin position="391"/>
        <end position="551"/>
    </location>
</feature>
<dbReference type="GO" id="GO:0046332">
    <property type="term" value="F:SMAD binding"/>
    <property type="evidence" value="ECO:0007669"/>
    <property type="project" value="InterPro"/>
</dbReference>
<dbReference type="Gene3D" id="3.10.260.20">
    <property type="entry name" value="Ski"/>
    <property type="match status" value="1"/>
</dbReference>
<name>A0A210QZ49_MIZYE</name>
<feature type="region of interest" description="Disordered" evidence="3">
    <location>
        <begin position="1"/>
        <end position="23"/>
    </location>
</feature>
<dbReference type="InterPro" id="IPR014890">
    <property type="entry name" value="c-SKI_SMAD4-bd_dom"/>
</dbReference>
<dbReference type="InterPro" id="IPR023216">
    <property type="entry name" value="Tscrpt_reg_SKI_SnoN"/>
</dbReference>
<dbReference type="Gene3D" id="3.10.390.10">
    <property type="entry name" value="SAND domain-like"/>
    <property type="match status" value="1"/>
</dbReference>
<feature type="domain" description="c-SKI SMAD4-binding" evidence="4">
    <location>
        <begin position="163"/>
        <end position="254"/>
    </location>
</feature>
<sequence length="673" mass="76416">MVTIMNESSRDGSPLNSDDMISNTKMDKDHIDMSSILPEVMARTHMRLSNGTYVRQNHVGSVILQGVPIVSLFIDQKERLCLAQISNTLLKNYSYNEIHNRRVALGITCVQCTPVQLEILRRAGAMPISSRRCGMITLREAERLVKSFLEDNSPPKLPDNFRFDVKHECGWGCTGQFEPSRYNSSRAKCIKCTVCNAYFSPNKFIFHFHRTAESKYSHPDAANFNSWRRHLKLCDASEKDDTTCAWEDVKAMFNGGNRKRIMSSSHGSTSRVLPSKAEPSEKKSRLRLGECVVNKPMYPSPYSPFPLLSLPGKPYQFGQLNHSPPFSLGLPFNKESSIDSTKAASLQSASWGIHGVLPTYNMLWNTQMGAHHRNGIRGTMYPFKETHNQDTVDMFENGNDNELSSPDHSPSYNNSDGERFSAFRLVKKSDDQIDSARNSDRDDEDSEGEIDITDEGRDDDKEEADAILHQETSSEDEKNDNFPSPAGSGYSERDCRLMCSPKCTDTKEPTEDMMEKQETSNEDDNTTKTLNPYCENRDESASETEIGCNDGETDDIVKTTAADDVNLSKEELQLKLRKEIDTRKKIEKDIELMKETFKGEVDREHSYREGVAQQLQIVKDTLTNELEQERQVRFSLQQKLKEAHDALHNFSCKMLASRQCDECTFKEGEIPRQ</sequence>
<evidence type="ECO:0000256" key="1">
    <source>
        <dbReference type="ARBA" id="ARBA00009513"/>
    </source>
</evidence>
<dbReference type="InterPro" id="IPR010919">
    <property type="entry name" value="SAND-like_dom_sf"/>
</dbReference>
<comment type="caution">
    <text evidence="5">The sequence shown here is derived from an EMBL/GenBank/DDBJ whole genome shotgun (WGS) entry which is preliminary data.</text>
</comment>
<dbReference type="GO" id="GO:0000981">
    <property type="term" value="F:DNA-binding transcription factor activity, RNA polymerase II-specific"/>
    <property type="evidence" value="ECO:0007669"/>
    <property type="project" value="TreeGrafter"/>
</dbReference>
<dbReference type="SUPFAM" id="SSF46955">
    <property type="entry name" value="Putative DNA-binding domain"/>
    <property type="match status" value="1"/>
</dbReference>
<evidence type="ECO:0000313" key="5">
    <source>
        <dbReference type="EMBL" id="OWF53972.1"/>
    </source>
</evidence>
<reference evidence="5 6" key="1">
    <citation type="journal article" date="2017" name="Nat. Ecol. Evol.">
        <title>Scallop genome provides insights into evolution of bilaterian karyotype and development.</title>
        <authorList>
            <person name="Wang S."/>
            <person name="Zhang J."/>
            <person name="Jiao W."/>
            <person name="Li J."/>
            <person name="Xun X."/>
            <person name="Sun Y."/>
            <person name="Guo X."/>
            <person name="Huan P."/>
            <person name="Dong B."/>
            <person name="Zhang L."/>
            <person name="Hu X."/>
            <person name="Sun X."/>
            <person name="Wang J."/>
            <person name="Zhao C."/>
            <person name="Wang Y."/>
            <person name="Wang D."/>
            <person name="Huang X."/>
            <person name="Wang R."/>
            <person name="Lv J."/>
            <person name="Li Y."/>
            <person name="Zhang Z."/>
            <person name="Liu B."/>
            <person name="Lu W."/>
            <person name="Hui Y."/>
            <person name="Liang J."/>
            <person name="Zhou Z."/>
            <person name="Hou R."/>
            <person name="Li X."/>
            <person name="Liu Y."/>
            <person name="Li H."/>
            <person name="Ning X."/>
            <person name="Lin Y."/>
            <person name="Zhao L."/>
            <person name="Xing Q."/>
            <person name="Dou J."/>
            <person name="Li Y."/>
            <person name="Mao J."/>
            <person name="Guo H."/>
            <person name="Dou H."/>
            <person name="Li T."/>
            <person name="Mu C."/>
            <person name="Jiang W."/>
            <person name="Fu Q."/>
            <person name="Fu X."/>
            <person name="Miao Y."/>
            <person name="Liu J."/>
            <person name="Yu Q."/>
            <person name="Li R."/>
            <person name="Liao H."/>
            <person name="Li X."/>
            <person name="Kong Y."/>
            <person name="Jiang Z."/>
            <person name="Chourrout D."/>
            <person name="Li R."/>
            <person name="Bao Z."/>
        </authorList>
    </citation>
    <scope>NUCLEOTIDE SEQUENCE [LARGE SCALE GENOMIC DNA]</scope>
    <source>
        <strain evidence="5 6">PY_sf001</strain>
    </source>
</reference>
<dbReference type="Proteomes" id="UP000242188">
    <property type="component" value="Unassembled WGS sequence"/>
</dbReference>